<dbReference type="CDD" id="cd03506">
    <property type="entry name" value="Delta6-FADS-like"/>
    <property type="match status" value="1"/>
</dbReference>
<dbReference type="RefSeq" id="WP_220115261.1">
    <property type="nucleotide sequence ID" value="NZ_JAHZSV010000061.1"/>
</dbReference>
<dbReference type="PIRSF" id="PIRSF015921">
    <property type="entry name" value="FA_sphinglp_des"/>
    <property type="match status" value="1"/>
</dbReference>
<name>A0ABS7EWI2_9FLAO</name>
<dbReference type="PANTHER" id="PTHR19353">
    <property type="entry name" value="FATTY ACID DESATURASE 2"/>
    <property type="match status" value="1"/>
</dbReference>
<keyword evidence="1" id="KW-1133">Transmembrane helix</keyword>
<keyword evidence="1" id="KW-0472">Membrane</keyword>
<sequence length="324" mass="37034">MLLLFFGPLAIIIFSTLTSVPLLFGLYILSGFGMAGIGMGVMHDAIHGSFSRNKMVNKLMGYTINLIGANDKVWRLQHNVLHHSYTNIEDHDDDINAPFFLRFSPHAKKNKLHKYQHCYAWFFYGLSTVSWVTSKDFVRYARYYKMGLVKNRRTYIEGILKMAAWKVLYFSYALVLPILLTAISPWLVVLAFLSMHFVTGLSITLVFQTAHVTPNASFPLPDTNGNLESERLAHQLETTCNFAPKSAWLSWMVGGLTHQIEHHLFPNISHIHYRNIAPIVKRTAEEFGLPYHSNGSFASAIFKHFKMLRDLGQMELQTIPTHQN</sequence>
<dbReference type="Pfam" id="PF00487">
    <property type="entry name" value="FA_desaturase"/>
    <property type="match status" value="1"/>
</dbReference>
<dbReference type="InterPro" id="IPR012171">
    <property type="entry name" value="Fatty_acid_desaturase"/>
</dbReference>
<reference evidence="3 4" key="1">
    <citation type="submission" date="2021-08" db="EMBL/GenBank/DDBJ databases">
        <title>Muricauda profundi sp. nov., a marine bacterium isolated from deep seawater of the Mariana Trench.</title>
        <authorList>
            <person name="Wei Y."/>
        </authorList>
    </citation>
    <scope>NUCLEOTIDE SEQUENCE [LARGE SCALE GENOMIC DNA]</scope>
    <source>
        <strain evidence="3 4">W52</strain>
    </source>
</reference>
<gene>
    <name evidence="3" type="ORF">K1F36_19335</name>
</gene>
<dbReference type="InterPro" id="IPR005804">
    <property type="entry name" value="FA_desaturase_dom"/>
</dbReference>
<dbReference type="PANTHER" id="PTHR19353:SF19">
    <property type="entry name" value="DELTA(5) FATTY ACID DESATURASE C-RELATED"/>
    <property type="match status" value="1"/>
</dbReference>
<accession>A0ABS7EWI2</accession>
<dbReference type="Proteomes" id="UP001196136">
    <property type="component" value="Unassembled WGS sequence"/>
</dbReference>
<proteinExistence type="predicted"/>
<protein>
    <submittedName>
        <fullName evidence="3">Acyl-CoA desaturase</fullName>
    </submittedName>
</protein>
<keyword evidence="1" id="KW-0812">Transmembrane</keyword>
<comment type="caution">
    <text evidence="3">The sequence shown here is derived from an EMBL/GenBank/DDBJ whole genome shotgun (WGS) entry which is preliminary data.</text>
</comment>
<evidence type="ECO:0000259" key="2">
    <source>
        <dbReference type="Pfam" id="PF00487"/>
    </source>
</evidence>
<keyword evidence="4" id="KW-1185">Reference proteome</keyword>
<feature type="transmembrane region" description="Helical" evidence="1">
    <location>
        <begin position="159"/>
        <end position="180"/>
    </location>
</feature>
<evidence type="ECO:0000313" key="4">
    <source>
        <dbReference type="Proteomes" id="UP001196136"/>
    </source>
</evidence>
<feature type="domain" description="Fatty acid desaturase" evidence="2">
    <location>
        <begin position="22"/>
        <end position="293"/>
    </location>
</feature>
<evidence type="ECO:0000313" key="3">
    <source>
        <dbReference type="EMBL" id="MBW8201984.1"/>
    </source>
</evidence>
<dbReference type="EMBL" id="JAHZSV010000061">
    <property type="protein sequence ID" value="MBW8201984.1"/>
    <property type="molecule type" value="Genomic_DNA"/>
</dbReference>
<feature type="transmembrane region" description="Helical" evidence="1">
    <location>
        <begin position="6"/>
        <end position="29"/>
    </location>
</feature>
<organism evidence="3 4">
    <name type="scientific">Flagellimonas abyssi</name>
    <dbReference type="NCBI Taxonomy" id="2864871"/>
    <lineage>
        <taxon>Bacteria</taxon>
        <taxon>Pseudomonadati</taxon>
        <taxon>Bacteroidota</taxon>
        <taxon>Flavobacteriia</taxon>
        <taxon>Flavobacteriales</taxon>
        <taxon>Flavobacteriaceae</taxon>
        <taxon>Flagellimonas</taxon>
    </lineage>
</organism>
<evidence type="ECO:0000256" key="1">
    <source>
        <dbReference type="SAM" id="Phobius"/>
    </source>
</evidence>